<evidence type="ECO:0000313" key="9">
    <source>
        <dbReference type="EMBL" id="XAN06825.1"/>
    </source>
</evidence>
<name>A0ABZ3FMB5_9ACTN</name>
<comment type="catalytic activity">
    <reaction evidence="6">
        <text>adenylyl-molybdopterin + molybdate = Mo-molybdopterin + AMP + H(+)</text>
        <dbReference type="Rhea" id="RHEA:35047"/>
        <dbReference type="ChEBI" id="CHEBI:15378"/>
        <dbReference type="ChEBI" id="CHEBI:36264"/>
        <dbReference type="ChEBI" id="CHEBI:62727"/>
        <dbReference type="ChEBI" id="CHEBI:71302"/>
        <dbReference type="ChEBI" id="CHEBI:456215"/>
        <dbReference type="EC" id="2.10.1.1"/>
    </reaction>
</comment>
<dbReference type="NCBIfam" id="NF045515">
    <property type="entry name" value="Glp_gephyrin"/>
    <property type="match status" value="1"/>
</dbReference>
<dbReference type="InterPro" id="IPR005111">
    <property type="entry name" value="MoeA_C_domain_IV"/>
</dbReference>
<dbReference type="CDD" id="cd00887">
    <property type="entry name" value="MoeA"/>
    <property type="match status" value="1"/>
</dbReference>
<evidence type="ECO:0000256" key="5">
    <source>
        <dbReference type="ARBA" id="ARBA00023150"/>
    </source>
</evidence>
<gene>
    <name evidence="9" type="primary">glp</name>
    <name evidence="9" type="ORF">AADG42_05700</name>
</gene>
<dbReference type="Gene3D" id="2.40.340.10">
    <property type="entry name" value="MoeA, C-terminal, domain IV"/>
    <property type="match status" value="1"/>
</dbReference>
<comment type="function">
    <text evidence="1 7">Catalyzes the insertion of molybdate into adenylated molybdopterin with the concomitant release of AMP.</text>
</comment>
<evidence type="ECO:0000256" key="3">
    <source>
        <dbReference type="ARBA" id="ARBA00010763"/>
    </source>
</evidence>
<dbReference type="Proteomes" id="UP001442841">
    <property type="component" value="Chromosome"/>
</dbReference>
<comment type="pathway">
    <text evidence="2 7">Cofactor biosynthesis; molybdopterin biosynthesis.</text>
</comment>
<evidence type="ECO:0000313" key="10">
    <source>
        <dbReference type="Proteomes" id="UP001442841"/>
    </source>
</evidence>
<feature type="domain" description="MoaB/Mog" evidence="8">
    <location>
        <begin position="212"/>
        <end position="352"/>
    </location>
</feature>
<evidence type="ECO:0000256" key="6">
    <source>
        <dbReference type="ARBA" id="ARBA00047317"/>
    </source>
</evidence>
<keyword evidence="10" id="KW-1185">Reference proteome</keyword>
<protein>
    <recommendedName>
        <fullName evidence="7">Molybdopterin molybdenumtransferase</fullName>
        <ecNumber evidence="7">2.10.1.1</ecNumber>
    </recommendedName>
</protein>
<accession>A0ABZ3FMB5</accession>
<reference evidence="9 10" key="1">
    <citation type="submission" date="2024-04" db="EMBL/GenBank/DDBJ databases">
        <title>Isolation of an actinomycete strain from pig manure.</title>
        <authorList>
            <person name="Gong T."/>
            <person name="Yu Z."/>
            <person name="An M."/>
            <person name="Wei C."/>
            <person name="Yang W."/>
            <person name="Liu L."/>
        </authorList>
    </citation>
    <scope>NUCLEOTIDE SEQUENCE [LARGE SCALE GENOMIC DNA]</scope>
    <source>
        <strain evidence="9 10">ZF39</strain>
    </source>
</reference>
<dbReference type="InterPro" id="IPR001453">
    <property type="entry name" value="MoaB/Mog_dom"/>
</dbReference>
<dbReference type="PANTHER" id="PTHR10192">
    <property type="entry name" value="MOLYBDOPTERIN BIOSYNTHESIS PROTEIN"/>
    <property type="match status" value="1"/>
</dbReference>
<dbReference type="EC" id="2.10.1.1" evidence="7"/>
<dbReference type="SMART" id="SM00852">
    <property type="entry name" value="MoCF_biosynth"/>
    <property type="match status" value="1"/>
</dbReference>
<dbReference type="EMBL" id="CP154795">
    <property type="protein sequence ID" value="XAN06825.1"/>
    <property type="molecule type" value="Genomic_DNA"/>
</dbReference>
<evidence type="ECO:0000256" key="1">
    <source>
        <dbReference type="ARBA" id="ARBA00002901"/>
    </source>
</evidence>
<evidence type="ECO:0000259" key="8">
    <source>
        <dbReference type="SMART" id="SM00852"/>
    </source>
</evidence>
<proteinExistence type="inferred from homology"/>
<dbReference type="Gene3D" id="3.90.105.10">
    <property type="entry name" value="Molybdopterin biosynthesis moea protein, domain 2"/>
    <property type="match status" value="1"/>
</dbReference>
<dbReference type="NCBIfam" id="TIGR00177">
    <property type="entry name" value="molyb_syn"/>
    <property type="match status" value="1"/>
</dbReference>
<dbReference type="Pfam" id="PF00994">
    <property type="entry name" value="MoCF_biosynth"/>
    <property type="match status" value="1"/>
</dbReference>
<sequence length="439" mass="46962">MGLFGRKKKVVPEPVVEEPTPTLPALPEVDDNGWRSWADHRDWILDQVEPLPPFGMQVLDALGLCLCEDISSDVSLPGFDNAAMDGYAVQAADTWNASEKAPATLAVVGEIAAGGVADQPLAPGTAMKIMTGAPVPEGADTVVQYELTDRGTEDVRIFAQIDQDKNIRRKGSDIEEGDELLRDGDVIDARTIGLLAGIGIDKVLVRPRPRVVVISTGSELIEPGLPLTDLGQLYDSNSFMLAAQARAAGAQVFRVGAVGDDEETMKQTISDQLVRADLIITSGGISQGDWDVVKAVAPELGLVDFAAVAMQPGKPQGFGLIGEDKVPMIMLPGNPVSSFVSFEAFVRPVIRKLMGVRPELREVVTAVTQTIIRSKPGRAQFVRARIRTDAGGRRVVEWIGHSSSHLLGGLQQANALLLVDAETEVIAAGDQVKAWLIDE</sequence>
<dbReference type="InterPro" id="IPR036688">
    <property type="entry name" value="MoeA_C_domain_IV_sf"/>
</dbReference>
<dbReference type="PANTHER" id="PTHR10192:SF5">
    <property type="entry name" value="GEPHYRIN"/>
    <property type="match status" value="1"/>
</dbReference>
<dbReference type="SUPFAM" id="SSF63882">
    <property type="entry name" value="MoeA N-terminal region -like"/>
    <property type="match status" value="1"/>
</dbReference>
<dbReference type="InterPro" id="IPR005110">
    <property type="entry name" value="MoeA_linker/N"/>
</dbReference>
<dbReference type="InterPro" id="IPR036135">
    <property type="entry name" value="MoeA_linker/N_sf"/>
</dbReference>
<keyword evidence="5 7" id="KW-0501">Molybdenum cofactor biosynthesis</keyword>
<dbReference type="InterPro" id="IPR038987">
    <property type="entry name" value="MoeA-like"/>
</dbReference>
<keyword evidence="7" id="KW-0479">Metal-binding</keyword>
<comment type="cofactor">
    <cofactor evidence="7">
        <name>Mg(2+)</name>
        <dbReference type="ChEBI" id="CHEBI:18420"/>
    </cofactor>
</comment>
<comment type="similarity">
    <text evidence="3 7">Belongs to the MoeA family.</text>
</comment>
<keyword evidence="7" id="KW-0808">Transferase</keyword>
<dbReference type="SUPFAM" id="SSF63867">
    <property type="entry name" value="MoeA C-terminal domain-like"/>
    <property type="match status" value="1"/>
</dbReference>
<keyword evidence="7" id="KW-0460">Magnesium</keyword>
<dbReference type="Gene3D" id="3.40.980.10">
    <property type="entry name" value="MoaB/Mog-like domain"/>
    <property type="match status" value="1"/>
</dbReference>
<evidence type="ECO:0000256" key="7">
    <source>
        <dbReference type="RuleBase" id="RU365090"/>
    </source>
</evidence>
<dbReference type="Gene3D" id="2.170.190.11">
    <property type="entry name" value="Molybdopterin biosynthesis moea protein, domain 3"/>
    <property type="match status" value="1"/>
</dbReference>
<dbReference type="Pfam" id="PF03453">
    <property type="entry name" value="MoeA_N"/>
    <property type="match status" value="1"/>
</dbReference>
<organism evidence="9 10">
    <name type="scientific">Ammonicoccus fulvus</name>
    <dbReference type="NCBI Taxonomy" id="3138240"/>
    <lineage>
        <taxon>Bacteria</taxon>
        <taxon>Bacillati</taxon>
        <taxon>Actinomycetota</taxon>
        <taxon>Actinomycetes</taxon>
        <taxon>Propionibacteriales</taxon>
        <taxon>Propionibacteriaceae</taxon>
        <taxon>Ammonicoccus</taxon>
    </lineage>
</organism>
<evidence type="ECO:0000256" key="4">
    <source>
        <dbReference type="ARBA" id="ARBA00022505"/>
    </source>
</evidence>
<keyword evidence="4 7" id="KW-0500">Molybdenum</keyword>
<dbReference type="SUPFAM" id="SSF53218">
    <property type="entry name" value="Molybdenum cofactor biosynthesis proteins"/>
    <property type="match status" value="1"/>
</dbReference>
<dbReference type="InterPro" id="IPR036425">
    <property type="entry name" value="MoaB/Mog-like_dom_sf"/>
</dbReference>
<evidence type="ECO:0000256" key="2">
    <source>
        <dbReference type="ARBA" id="ARBA00005046"/>
    </source>
</evidence>
<dbReference type="RefSeq" id="WP_425308258.1">
    <property type="nucleotide sequence ID" value="NZ_CP154795.1"/>
</dbReference>
<dbReference type="Pfam" id="PF03454">
    <property type="entry name" value="MoeA_C"/>
    <property type="match status" value="1"/>
</dbReference>